<name>B7GBV4_PHATC</name>
<dbReference type="NCBIfam" id="TIGR02731">
    <property type="entry name" value="phytoene_desat"/>
    <property type="match status" value="1"/>
</dbReference>
<evidence type="ECO:0000256" key="6">
    <source>
        <dbReference type="ARBA" id="ARBA00022746"/>
    </source>
</evidence>
<feature type="binding site" evidence="11">
    <location>
        <begin position="101"/>
        <end position="102"/>
    </location>
    <ligand>
        <name>FAD</name>
        <dbReference type="ChEBI" id="CHEBI:57692"/>
    </ligand>
</feature>
<evidence type="ECO:0000256" key="11">
    <source>
        <dbReference type="PIRSR" id="PIRSR601613-1"/>
    </source>
</evidence>
<dbReference type="PANTHER" id="PTHR42923">
    <property type="entry name" value="PROTOPORPHYRINOGEN OXIDASE"/>
    <property type="match status" value="1"/>
</dbReference>
<keyword evidence="6" id="KW-0125">Carotenoid biosynthesis</keyword>
<dbReference type="GO" id="GO:0016020">
    <property type="term" value="C:membrane"/>
    <property type="evidence" value="ECO:0007669"/>
    <property type="project" value="UniProtKB-SubCell"/>
</dbReference>
<dbReference type="InterPro" id="IPR050464">
    <property type="entry name" value="Zeta_carotene_desat/Oxidored"/>
</dbReference>
<comment type="cofactor">
    <cofactor evidence="1 12">
        <name>FAD</name>
        <dbReference type="ChEBI" id="CHEBI:57692"/>
    </cofactor>
</comment>
<dbReference type="InterPro" id="IPR002937">
    <property type="entry name" value="Amino_oxidase"/>
</dbReference>
<accession>B7GBV4</accession>
<dbReference type="KEGG" id="pti:PHATRDRAFT_55102"/>
<feature type="signal peptide" evidence="14">
    <location>
        <begin position="1"/>
        <end position="19"/>
    </location>
</feature>
<comment type="catalytic activity">
    <reaction evidence="10">
        <text>2 a plastoquinone + 15-cis-phytoene = 9,9',15-tri-cis-zeta-carotene + 2 a plastoquinol</text>
        <dbReference type="Rhea" id="RHEA:30287"/>
        <dbReference type="Rhea" id="RHEA-COMP:9561"/>
        <dbReference type="Rhea" id="RHEA-COMP:9562"/>
        <dbReference type="ChEBI" id="CHEBI:17757"/>
        <dbReference type="ChEBI" id="CHEBI:27787"/>
        <dbReference type="ChEBI" id="CHEBI:48717"/>
        <dbReference type="ChEBI" id="CHEBI:62192"/>
        <dbReference type="EC" id="1.3.5.5"/>
    </reaction>
</comment>
<dbReference type="eggNOG" id="KOG0029">
    <property type="taxonomic scope" value="Eukaryota"/>
</dbReference>
<evidence type="ECO:0000256" key="5">
    <source>
        <dbReference type="ARBA" id="ARBA00006046"/>
    </source>
</evidence>
<dbReference type="Pfam" id="PF01593">
    <property type="entry name" value="Amino_oxidase"/>
    <property type="match status" value="1"/>
</dbReference>
<keyword evidence="17" id="KW-1185">Reference proteome</keyword>
<evidence type="ECO:0000256" key="2">
    <source>
        <dbReference type="ARBA" id="ARBA00004170"/>
    </source>
</evidence>
<keyword evidence="14" id="KW-0732">Signal</keyword>
<comment type="subcellular location">
    <subcellularLocation>
        <location evidence="2">Membrane</location>
        <topology evidence="2">Peripheral membrane protein</topology>
    </subcellularLocation>
    <subcellularLocation>
        <location evidence="3">Plastid</location>
        <location evidence="3">Chromoplast</location>
    </subcellularLocation>
</comment>
<keyword evidence="9" id="KW-0472">Membrane</keyword>
<dbReference type="EC" id="1.4.3.-" evidence="12"/>
<reference evidence="17" key="2">
    <citation type="submission" date="2008-08" db="EMBL/GenBank/DDBJ databases">
        <authorList>
            <consortium name="Diatom Consortium"/>
            <person name="Grigoriev I."/>
            <person name="Grimwood J."/>
            <person name="Kuo A."/>
            <person name="Otillar R.P."/>
            <person name="Salamov A."/>
            <person name="Detter J.C."/>
            <person name="Lindquist E."/>
            <person name="Shapiro H."/>
            <person name="Lucas S."/>
            <person name="Glavina del Rio T."/>
            <person name="Pitluck S."/>
            <person name="Rokhsar D."/>
            <person name="Bowler C."/>
        </authorList>
    </citation>
    <scope>GENOME REANNOTATION</scope>
    <source>
        <strain evidence="17">CCAP 1055/1</strain>
    </source>
</reference>
<evidence type="ECO:0000256" key="7">
    <source>
        <dbReference type="ARBA" id="ARBA00022904"/>
    </source>
</evidence>
<reference evidence="16 17" key="1">
    <citation type="journal article" date="2008" name="Nature">
        <title>The Phaeodactylum genome reveals the evolutionary history of diatom genomes.</title>
        <authorList>
            <person name="Bowler C."/>
            <person name="Allen A.E."/>
            <person name="Badger J.H."/>
            <person name="Grimwood J."/>
            <person name="Jabbari K."/>
            <person name="Kuo A."/>
            <person name="Maheswari U."/>
            <person name="Martens C."/>
            <person name="Maumus F."/>
            <person name="Otillar R.P."/>
            <person name="Rayko E."/>
            <person name="Salamov A."/>
            <person name="Vandepoele K."/>
            <person name="Beszteri B."/>
            <person name="Gruber A."/>
            <person name="Heijde M."/>
            <person name="Katinka M."/>
            <person name="Mock T."/>
            <person name="Valentin K."/>
            <person name="Verret F."/>
            <person name="Berges J.A."/>
            <person name="Brownlee C."/>
            <person name="Cadoret J.P."/>
            <person name="Chiovitti A."/>
            <person name="Choi C.J."/>
            <person name="Coesel S."/>
            <person name="De Martino A."/>
            <person name="Detter J.C."/>
            <person name="Durkin C."/>
            <person name="Falciatore A."/>
            <person name="Fournet J."/>
            <person name="Haruta M."/>
            <person name="Huysman M.J."/>
            <person name="Jenkins B.D."/>
            <person name="Jiroutova K."/>
            <person name="Jorgensen R.E."/>
            <person name="Joubert Y."/>
            <person name="Kaplan A."/>
            <person name="Kroger N."/>
            <person name="Kroth P.G."/>
            <person name="La Roche J."/>
            <person name="Lindquist E."/>
            <person name="Lommer M."/>
            <person name="Martin-Jezequel V."/>
            <person name="Lopez P.J."/>
            <person name="Lucas S."/>
            <person name="Mangogna M."/>
            <person name="McGinnis K."/>
            <person name="Medlin L.K."/>
            <person name="Montsant A."/>
            <person name="Oudot-Le Secq M.P."/>
            <person name="Napoli C."/>
            <person name="Obornik M."/>
            <person name="Parker M.S."/>
            <person name="Petit J.L."/>
            <person name="Porcel B.M."/>
            <person name="Poulsen N."/>
            <person name="Robison M."/>
            <person name="Rychlewski L."/>
            <person name="Rynearson T.A."/>
            <person name="Schmutz J."/>
            <person name="Shapiro H."/>
            <person name="Siaut M."/>
            <person name="Stanley M."/>
            <person name="Sussman M.R."/>
            <person name="Taylor A.R."/>
            <person name="Vardi A."/>
            <person name="von Dassow P."/>
            <person name="Vyverman W."/>
            <person name="Willis A."/>
            <person name="Wyrwicz L.S."/>
            <person name="Rokhsar D.S."/>
            <person name="Weissenbach J."/>
            <person name="Armbrust E.V."/>
            <person name="Green B.R."/>
            <person name="Van de Peer Y."/>
            <person name="Grigoriev I.V."/>
        </authorList>
    </citation>
    <scope>NUCLEOTIDE SEQUENCE [LARGE SCALE GENOMIC DNA]</scope>
    <source>
        <strain evidence="16 17">CCAP 1055/1</strain>
    </source>
</reference>
<dbReference type="GeneID" id="7198353"/>
<evidence type="ECO:0000256" key="14">
    <source>
        <dbReference type="SAM" id="SignalP"/>
    </source>
</evidence>
<dbReference type="GO" id="GO:0016166">
    <property type="term" value="F:phytoene dehydrogenase activity"/>
    <property type="evidence" value="ECO:0007669"/>
    <property type="project" value="InterPro"/>
</dbReference>
<evidence type="ECO:0000313" key="16">
    <source>
        <dbReference type="EMBL" id="EEC43911.1"/>
    </source>
</evidence>
<comment type="similarity">
    <text evidence="12">Belongs to the flavin monoamine oxidase family.</text>
</comment>
<evidence type="ECO:0000256" key="4">
    <source>
        <dbReference type="ARBA" id="ARBA00004900"/>
    </source>
</evidence>
<dbReference type="SUPFAM" id="SSF51905">
    <property type="entry name" value="FAD/NAD(P)-binding domain"/>
    <property type="match status" value="1"/>
</dbReference>
<dbReference type="UniPathway" id="UPA00803"/>
<proteinExistence type="inferred from homology"/>
<evidence type="ECO:0000256" key="1">
    <source>
        <dbReference type="ARBA" id="ARBA00001974"/>
    </source>
</evidence>
<dbReference type="Proteomes" id="UP000000759">
    <property type="component" value="Chromosome 24"/>
</dbReference>
<dbReference type="InterPro" id="IPR001613">
    <property type="entry name" value="Flavin_amine_oxidase"/>
</dbReference>
<evidence type="ECO:0000256" key="10">
    <source>
        <dbReference type="ARBA" id="ARBA00049319"/>
    </source>
</evidence>
<feature type="domain" description="Amine oxidase" evidence="15">
    <location>
        <begin position="81"/>
        <end position="523"/>
    </location>
</feature>
<dbReference type="OrthoDB" id="5046242at2759"/>
<evidence type="ECO:0000259" key="15">
    <source>
        <dbReference type="Pfam" id="PF01593"/>
    </source>
</evidence>
<dbReference type="Gene3D" id="3.50.50.60">
    <property type="entry name" value="FAD/NAD(P)-binding domain"/>
    <property type="match status" value="1"/>
</dbReference>
<sequence>MKLVFSVAVLSCWNAWAEAFAPNTNVPFHRIAKAQSSLSIVQAPDFSSVGSHLEAQANVEYLKKLARPDKPLQVIVVGGGLAGLSTAKHLVDAGHRPIVLEARSLLGGKVAAWRDTDGDVTETGLHVFFGAYPNALTLFDELKIADRLQWKPHQMLFAKPGRPTREFSVFDFPPLPAPLNAAVAILSCTDMLTWPEKIRLGIGLIPAYLQGQTYVESQEHVTVQQWMEQRGIPQSVTDEVFLAMSKALGFIGPEQLSMQCVLIALNRFLQETNGSRIAFLDGSPTERLCEPLKEYIEARGGLVRTNVPVKRILTNLDENDSVAGLLLKGGEVVSGDAYVNAMPVDALKKLTPEPWRKMEYFQRMQKLRGVPVMNLHLWFDRKLSTVDNLIFSRSPLLSVYADMSEACEGYASKHVSMLELVLAPAAKYMTKSDDEILQATMLELERLFPQEIKADGSLAAVTKFTLVRTPTSVYETLPGMEAARPTQKSPISNFFCAGDFSSQKYLASMEGAILSGQLAAKAVADSYVNAASNDQSAVVAPPRQLTPRPADPSAADAHDVVPDRTMYVAKVASHIPASVQEELEGAVVV</sequence>
<evidence type="ECO:0000256" key="12">
    <source>
        <dbReference type="RuleBase" id="RU362067"/>
    </source>
</evidence>
<dbReference type="AlphaFoldDB" id="B7GBV4"/>
<evidence type="ECO:0000256" key="8">
    <source>
        <dbReference type="ARBA" id="ARBA00023002"/>
    </source>
</evidence>
<dbReference type="InterPro" id="IPR036188">
    <property type="entry name" value="FAD/NAD-bd_sf"/>
</dbReference>
<comment type="similarity">
    <text evidence="5">Belongs to the carotenoid/retinoid oxidoreductase family.</text>
</comment>
<dbReference type="GO" id="GO:0016117">
    <property type="term" value="P:carotenoid biosynthetic process"/>
    <property type="evidence" value="ECO:0007669"/>
    <property type="project" value="UniProtKB-KW"/>
</dbReference>
<evidence type="ECO:0000256" key="13">
    <source>
        <dbReference type="SAM" id="MobiDB-lite"/>
    </source>
</evidence>
<protein>
    <recommendedName>
        <fullName evidence="12">Amine oxidase</fullName>
        <ecNumber evidence="12">1.4.3.-</ecNumber>
    </recommendedName>
</protein>
<keyword evidence="8 12" id="KW-0560">Oxidoreductase</keyword>
<feature type="binding site" evidence="11">
    <location>
        <position position="309"/>
    </location>
    <ligand>
        <name>FAD</name>
        <dbReference type="ChEBI" id="CHEBI:57692"/>
    </ligand>
</feature>
<keyword evidence="7" id="KW-0957">Chromoplast</keyword>
<dbReference type="FunFam" id="3.50.50.60:FF:000091">
    <property type="entry name" value="15-cis-phytoene desaturase, chloroplastic/chromoplastic"/>
    <property type="match status" value="1"/>
</dbReference>
<dbReference type="PANTHER" id="PTHR42923:SF45">
    <property type="entry name" value="15-CIS-PHYTOENE DESATURASE, CHLOROPLASTIC_CHROMOPLASTIC"/>
    <property type="match status" value="1"/>
</dbReference>
<dbReference type="HOGENOM" id="CLU_022687_1_0_1"/>
<evidence type="ECO:0000313" key="17">
    <source>
        <dbReference type="Proteomes" id="UP000000759"/>
    </source>
</evidence>
<comment type="pathway">
    <text evidence="4">Carotenoid biosynthesis; lycopene biosynthesis.</text>
</comment>
<gene>
    <name evidence="16" type="primary">PDS2</name>
    <name evidence="16" type="ORF">PHATRDRAFT_55102</name>
</gene>
<evidence type="ECO:0000256" key="9">
    <source>
        <dbReference type="ARBA" id="ARBA00023136"/>
    </source>
</evidence>
<feature type="region of interest" description="Disordered" evidence="13">
    <location>
        <begin position="538"/>
        <end position="557"/>
    </location>
</feature>
<dbReference type="InterPro" id="IPR014102">
    <property type="entry name" value="Phytoene_desaturase"/>
</dbReference>
<feature type="chain" id="PRO_5002853100" description="Amine oxidase" evidence="14">
    <location>
        <begin position="20"/>
        <end position="589"/>
    </location>
</feature>
<dbReference type="RefSeq" id="XP_002184512.1">
    <property type="nucleotide sequence ID" value="XM_002184476.1"/>
</dbReference>
<keyword evidence="12" id="KW-0285">Flavoprotein</keyword>
<evidence type="ECO:0000256" key="3">
    <source>
        <dbReference type="ARBA" id="ARBA00004260"/>
    </source>
</evidence>
<organism evidence="16 17">
    <name type="scientific">Phaeodactylum tricornutum (strain CCAP 1055/1)</name>
    <dbReference type="NCBI Taxonomy" id="556484"/>
    <lineage>
        <taxon>Eukaryota</taxon>
        <taxon>Sar</taxon>
        <taxon>Stramenopiles</taxon>
        <taxon>Ochrophyta</taxon>
        <taxon>Bacillariophyta</taxon>
        <taxon>Bacillariophyceae</taxon>
        <taxon>Bacillariophycidae</taxon>
        <taxon>Naviculales</taxon>
        <taxon>Phaeodactylaceae</taxon>
        <taxon>Phaeodactylum</taxon>
    </lineage>
</organism>
<dbReference type="EMBL" id="CM000626">
    <property type="protein sequence ID" value="EEC43911.1"/>
    <property type="molecule type" value="Genomic_DNA"/>
</dbReference>
<dbReference type="STRING" id="556484.B7GBV4"/>
<dbReference type="InParanoid" id="B7GBV4"/>
<keyword evidence="7" id="KW-0934">Plastid</keyword>
<dbReference type="PRINTS" id="PR00757">
    <property type="entry name" value="AMINEOXDASEF"/>
</dbReference>
<keyword evidence="12" id="KW-0274">FAD</keyword>
<dbReference type="PaxDb" id="2850-Phatr55102"/>